<dbReference type="AlphaFoldDB" id="A0A6A5GIQ7"/>
<reference evidence="1 2" key="1">
    <citation type="submission" date="2019-12" db="EMBL/GenBank/DDBJ databases">
        <title>Chromosome-level assembly of the Caenorhabditis remanei genome.</title>
        <authorList>
            <person name="Teterina A.A."/>
            <person name="Willis J.H."/>
            <person name="Phillips P.C."/>
        </authorList>
    </citation>
    <scope>NUCLEOTIDE SEQUENCE [LARGE SCALE GENOMIC DNA]</scope>
    <source>
        <strain evidence="1 2">PX506</strain>
        <tissue evidence="1">Whole organism</tissue>
    </source>
</reference>
<dbReference type="RefSeq" id="XP_053583313.1">
    <property type="nucleotide sequence ID" value="XM_053734400.1"/>
</dbReference>
<dbReference type="GeneID" id="9828066"/>
<organism evidence="1 2">
    <name type="scientific">Caenorhabditis remanei</name>
    <name type="common">Caenorhabditis vulgaris</name>
    <dbReference type="NCBI Taxonomy" id="31234"/>
    <lineage>
        <taxon>Eukaryota</taxon>
        <taxon>Metazoa</taxon>
        <taxon>Ecdysozoa</taxon>
        <taxon>Nematoda</taxon>
        <taxon>Chromadorea</taxon>
        <taxon>Rhabditida</taxon>
        <taxon>Rhabditina</taxon>
        <taxon>Rhabditomorpha</taxon>
        <taxon>Rhabditoidea</taxon>
        <taxon>Rhabditidae</taxon>
        <taxon>Peloderinae</taxon>
        <taxon>Caenorhabditis</taxon>
    </lineage>
</organism>
<sequence>MSKECNKLDLKDSATPFFVHNIRFEVPLRFIMYTAKFPERESYRSFYGKSQWKMHVKAYLADERLISEVKRNLNEKGRKDFAEIIKGAIRDFANDAGTARLANRFLRSTR</sequence>
<dbReference type="CTD" id="9828066"/>
<accession>A0A6A5GIQ7</accession>
<name>A0A6A5GIQ7_CAERE</name>
<dbReference type="Proteomes" id="UP000483820">
    <property type="component" value="Chromosome V"/>
</dbReference>
<evidence type="ECO:0000313" key="1">
    <source>
        <dbReference type="EMBL" id="KAF1755080.1"/>
    </source>
</evidence>
<protein>
    <submittedName>
        <fullName evidence="1">Uncharacterized protein</fullName>
    </submittedName>
</protein>
<proteinExistence type="predicted"/>
<evidence type="ECO:0000313" key="2">
    <source>
        <dbReference type="Proteomes" id="UP000483820"/>
    </source>
</evidence>
<dbReference type="KEGG" id="crq:GCK72_021648"/>
<dbReference type="EMBL" id="WUAV01000005">
    <property type="protein sequence ID" value="KAF1755080.1"/>
    <property type="molecule type" value="Genomic_DNA"/>
</dbReference>
<comment type="caution">
    <text evidence="1">The sequence shown here is derived from an EMBL/GenBank/DDBJ whole genome shotgun (WGS) entry which is preliminary data.</text>
</comment>
<gene>
    <name evidence="1" type="ORF">GCK72_021648</name>
</gene>